<dbReference type="SUPFAM" id="SSF49265">
    <property type="entry name" value="Fibronectin type III"/>
    <property type="match status" value="1"/>
</dbReference>
<evidence type="ECO:0000313" key="4">
    <source>
        <dbReference type="WBParaSite" id="TTAC_0000556401-mRNA-1"/>
    </source>
</evidence>
<gene>
    <name evidence="2" type="ORF">TTAC_LOCUS5549</name>
</gene>
<reference evidence="4" key="1">
    <citation type="submission" date="2017-02" db="UniProtKB">
        <authorList>
            <consortium name="WormBaseParasite"/>
        </authorList>
    </citation>
    <scope>IDENTIFICATION</scope>
</reference>
<sequence length="203" mass="22835">MKKPKFEAKYYEHREELDLLIHDPEDVKGKFGGFEVLLRIGSPVLRNEWNSEANLTASERKYKVGTLLPSVPYELTVRGLVLPNVFSELADPLLFKPSKADQCAPQNVKLEAIDPHTVNMKWDLPAKSHGHIVGYTILWNLNNRKQKSIHLSSGQSYIFTNLQPKVSLSASVCAHYKPEVPPNLEYIGSFSKPSTVITPPSVQ</sequence>
<dbReference type="CDD" id="cd00063">
    <property type="entry name" value="FN3"/>
    <property type="match status" value="1"/>
</dbReference>
<evidence type="ECO:0000313" key="2">
    <source>
        <dbReference type="EMBL" id="VDM27209.1"/>
    </source>
</evidence>
<reference evidence="2 3" key="2">
    <citation type="submission" date="2018-11" db="EMBL/GenBank/DDBJ databases">
        <authorList>
            <consortium name="Pathogen Informatics"/>
        </authorList>
    </citation>
    <scope>NUCLEOTIDE SEQUENCE [LARGE SCALE GENOMIC DNA]</scope>
</reference>
<dbReference type="PROSITE" id="PS50853">
    <property type="entry name" value="FN3"/>
    <property type="match status" value="1"/>
</dbReference>
<dbReference type="OrthoDB" id="5982258at2759"/>
<organism evidence="4">
    <name type="scientific">Hydatigena taeniaeformis</name>
    <name type="common">Feline tapeworm</name>
    <name type="synonym">Taenia taeniaeformis</name>
    <dbReference type="NCBI Taxonomy" id="6205"/>
    <lineage>
        <taxon>Eukaryota</taxon>
        <taxon>Metazoa</taxon>
        <taxon>Spiralia</taxon>
        <taxon>Lophotrochozoa</taxon>
        <taxon>Platyhelminthes</taxon>
        <taxon>Cestoda</taxon>
        <taxon>Eucestoda</taxon>
        <taxon>Cyclophyllidea</taxon>
        <taxon>Taeniidae</taxon>
        <taxon>Hydatigera</taxon>
    </lineage>
</organism>
<dbReference type="Proteomes" id="UP000274429">
    <property type="component" value="Unassembled WGS sequence"/>
</dbReference>
<dbReference type="WBParaSite" id="TTAC_0000556401-mRNA-1">
    <property type="protein sequence ID" value="TTAC_0000556401-mRNA-1"/>
    <property type="gene ID" value="TTAC_0000556401"/>
</dbReference>
<dbReference type="Pfam" id="PF00041">
    <property type="entry name" value="fn3"/>
    <property type="match status" value="1"/>
</dbReference>
<dbReference type="InterPro" id="IPR036116">
    <property type="entry name" value="FN3_sf"/>
</dbReference>
<feature type="domain" description="Fibronectin type-III" evidence="1">
    <location>
        <begin position="104"/>
        <end position="201"/>
    </location>
</feature>
<evidence type="ECO:0000259" key="1">
    <source>
        <dbReference type="PROSITE" id="PS50853"/>
    </source>
</evidence>
<dbReference type="InterPro" id="IPR013783">
    <property type="entry name" value="Ig-like_fold"/>
</dbReference>
<protein>
    <submittedName>
        <fullName evidence="4">Fibronectin type-III domain-containing protein</fullName>
    </submittedName>
</protein>
<dbReference type="EMBL" id="UYWX01007945">
    <property type="protein sequence ID" value="VDM27209.1"/>
    <property type="molecule type" value="Genomic_DNA"/>
</dbReference>
<proteinExistence type="predicted"/>
<accession>A0A0R3WXS4</accession>
<evidence type="ECO:0000313" key="3">
    <source>
        <dbReference type="Proteomes" id="UP000274429"/>
    </source>
</evidence>
<name>A0A0R3WXS4_HYDTA</name>
<keyword evidence="3" id="KW-1185">Reference proteome</keyword>
<dbReference type="AlphaFoldDB" id="A0A0R3WXS4"/>
<dbReference type="Gene3D" id="2.60.40.10">
    <property type="entry name" value="Immunoglobulins"/>
    <property type="match status" value="1"/>
</dbReference>
<dbReference type="InterPro" id="IPR003961">
    <property type="entry name" value="FN3_dom"/>
</dbReference>